<dbReference type="RefSeq" id="XP_005651429.1">
    <property type="nucleotide sequence ID" value="XM_005651372.1"/>
</dbReference>
<dbReference type="OrthoDB" id="5824at2759"/>
<dbReference type="eggNOG" id="KOG0747">
    <property type="taxonomic scope" value="Eukaryota"/>
</dbReference>
<name>I0Z8B6_COCSC</name>
<accession>I0Z8B6</accession>
<reference evidence="4 5" key="1">
    <citation type="journal article" date="2012" name="Genome Biol.">
        <title>The genome of the polar eukaryotic microalga coccomyxa subellipsoidea reveals traits of cold adaptation.</title>
        <authorList>
            <person name="Blanc G."/>
            <person name="Agarkova I."/>
            <person name="Grimwood J."/>
            <person name="Kuo A."/>
            <person name="Brueggeman A."/>
            <person name="Dunigan D."/>
            <person name="Gurnon J."/>
            <person name="Ladunga I."/>
            <person name="Lindquist E."/>
            <person name="Lucas S."/>
            <person name="Pangilinan J."/>
            <person name="Proschold T."/>
            <person name="Salamov A."/>
            <person name="Schmutz J."/>
            <person name="Weeks D."/>
            <person name="Yamada T."/>
            <person name="Claverie J.M."/>
            <person name="Grigoriev I."/>
            <person name="Van Etten J."/>
            <person name="Lomsadze A."/>
            <person name="Borodovsky M."/>
        </authorList>
    </citation>
    <scope>NUCLEOTIDE SEQUENCE [LARGE SCALE GENOMIC DNA]</scope>
    <source>
        <strain evidence="4 5">C-169</strain>
    </source>
</reference>
<dbReference type="EMBL" id="AGSI01000002">
    <property type="protein sequence ID" value="EIE26885.1"/>
    <property type="molecule type" value="Genomic_DNA"/>
</dbReference>
<keyword evidence="5" id="KW-1185">Reference proteome</keyword>
<comment type="caution">
    <text evidence="4">The sequence shown here is derived from an EMBL/GenBank/DDBJ whole genome shotgun (WGS) entry which is preliminary data.</text>
</comment>
<dbReference type="AlphaFoldDB" id="I0Z8B6"/>
<feature type="domain" description="NAD-dependent epimerase/dehydratase" evidence="3">
    <location>
        <begin position="51"/>
        <end position="257"/>
    </location>
</feature>
<dbReference type="Gene3D" id="3.40.50.720">
    <property type="entry name" value="NAD(P)-binding Rossmann-like Domain"/>
    <property type="match status" value="1"/>
</dbReference>
<dbReference type="STRING" id="574566.I0Z8B6"/>
<dbReference type="SUPFAM" id="SSF51735">
    <property type="entry name" value="NAD(P)-binding Rossmann-fold domains"/>
    <property type="match status" value="1"/>
</dbReference>
<sequence length="356" mass="38624">MGICAFLSQRRALLPHFDDPGRRRLTLICKCQSEPQDIKVASPKLFVFGLGYTGKGLAKLSLGKGWDVAGTCRTLEGSRRLLQYEGIQAFPFDPNAGASLSPQAIDTLHCSTHILSSIPPADGTADPVLAMVGSELQSCASVTGLAQWVGYLSSTGVYGDWQGDWVDETSELRATQGKGYARILAEAAWRQMWEEHKVPVHIFRLGGIYGPGRSALDAVAQQPGQASRNQRRRAQKCFTARSHVYDICQALMASMECPRPGAVYNIVDDDPASRAEVMAYAEQLLTGRPAPAAVLSTPEASSSSAADASALGPQLEEKRVSNDLIKKELGFRLSFPTYREGLADIHSRDKQSPHSF</sequence>
<organism evidence="4 5">
    <name type="scientific">Coccomyxa subellipsoidea (strain C-169)</name>
    <name type="common">Green microalga</name>
    <dbReference type="NCBI Taxonomy" id="574566"/>
    <lineage>
        <taxon>Eukaryota</taxon>
        <taxon>Viridiplantae</taxon>
        <taxon>Chlorophyta</taxon>
        <taxon>core chlorophytes</taxon>
        <taxon>Trebouxiophyceae</taxon>
        <taxon>Trebouxiophyceae incertae sedis</taxon>
        <taxon>Coccomyxaceae</taxon>
        <taxon>Coccomyxa</taxon>
        <taxon>Coccomyxa subellipsoidea</taxon>
    </lineage>
</organism>
<keyword evidence="2" id="KW-0520">NAD</keyword>
<evidence type="ECO:0000256" key="2">
    <source>
        <dbReference type="ARBA" id="ARBA00023027"/>
    </source>
</evidence>
<dbReference type="Pfam" id="PF01370">
    <property type="entry name" value="Epimerase"/>
    <property type="match status" value="1"/>
</dbReference>
<evidence type="ECO:0000313" key="5">
    <source>
        <dbReference type="Proteomes" id="UP000007264"/>
    </source>
</evidence>
<dbReference type="InterPro" id="IPR036291">
    <property type="entry name" value="NAD(P)-bd_dom_sf"/>
</dbReference>
<evidence type="ECO:0000259" key="3">
    <source>
        <dbReference type="Pfam" id="PF01370"/>
    </source>
</evidence>
<gene>
    <name evidence="4" type="ORF">COCSUDRAFT_12403</name>
</gene>
<dbReference type="PANTHER" id="PTHR43574">
    <property type="entry name" value="EPIMERASE-RELATED"/>
    <property type="match status" value="1"/>
</dbReference>
<comment type="similarity">
    <text evidence="1">Belongs to the NAD(P)-dependent epimerase/dehydratase family.</text>
</comment>
<dbReference type="Proteomes" id="UP000007264">
    <property type="component" value="Unassembled WGS sequence"/>
</dbReference>
<dbReference type="KEGG" id="csl:COCSUDRAFT_12403"/>
<evidence type="ECO:0000313" key="4">
    <source>
        <dbReference type="EMBL" id="EIE26885.1"/>
    </source>
</evidence>
<protein>
    <submittedName>
        <fullName evidence="4">NAD(P)-binding protein</fullName>
    </submittedName>
</protein>
<dbReference type="GeneID" id="17044894"/>
<evidence type="ECO:0000256" key="1">
    <source>
        <dbReference type="ARBA" id="ARBA00007637"/>
    </source>
</evidence>
<proteinExistence type="inferred from homology"/>
<dbReference type="InterPro" id="IPR001509">
    <property type="entry name" value="Epimerase_deHydtase"/>
</dbReference>